<dbReference type="AlphaFoldDB" id="A0A8J6I3G4"/>
<dbReference type="Proteomes" id="UP000657177">
    <property type="component" value="Unassembled WGS sequence"/>
</dbReference>
<organism evidence="1 2">
    <name type="scientific">Capillibacterium thermochitinicola</name>
    <dbReference type="NCBI Taxonomy" id="2699427"/>
    <lineage>
        <taxon>Bacteria</taxon>
        <taxon>Bacillati</taxon>
        <taxon>Bacillota</taxon>
        <taxon>Capillibacterium</taxon>
    </lineage>
</organism>
<comment type="caution">
    <text evidence="1">The sequence shown here is derived from an EMBL/GenBank/DDBJ whole genome shotgun (WGS) entry which is preliminary data.</text>
</comment>
<sequence length="125" mass="15156">MRKMSGCYVSLSRRTMEFIIAKHNDYVRYNNQDIDYDTIKKLNNMLNKQKKTAHTFYEYPDMLLECYKGNEKTYISIYIKEGYLFKGYFLKAFTERMEDKKTKCYKLDNATIKILEEIKVKYDVK</sequence>
<keyword evidence="2" id="KW-1185">Reference proteome</keyword>
<dbReference type="RefSeq" id="WP_181340428.1">
    <property type="nucleotide sequence ID" value="NZ_JAAKDE010000031.1"/>
</dbReference>
<gene>
    <name evidence="1" type="ORF">G5B42_10495</name>
</gene>
<evidence type="ECO:0000313" key="2">
    <source>
        <dbReference type="Proteomes" id="UP000657177"/>
    </source>
</evidence>
<name>A0A8J6I3G4_9FIRM</name>
<protein>
    <submittedName>
        <fullName evidence="1">Uncharacterized protein</fullName>
    </submittedName>
</protein>
<evidence type="ECO:0000313" key="1">
    <source>
        <dbReference type="EMBL" id="MBA2133959.1"/>
    </source>
</evidence>
<dbReference type="EMBL" id="JAAKDE010000031">
    <property type="protein sequence ID" value="MBA2133959.1"/>
    <property type="molecule type" value="Genomic_DNA"/>
</dbReference>
<reference evidence="1" key="1">
    <citation type="submission" date="2020-06" db="EMBL/GenBank/DDBJ databases">
        <title>Novel chitinolytic bacterium.</title>
        <authorList>
            <person name="Ungkulpasvich U."/>
            <person name="Kosugi A."/>
            <person name="Uke A."/>
        </authorList>
    </citation>
    <scope>NUCLEOTIDE SEQUENCE</scope>
    <source>
        <strain evidence="1">UUS1-1</strain>
    </source>
</reference>
<accession>A0A8J6I3G4</accession>
<proteinExistence type="predicted"/>